<gene>
    <name evidence="1" type="ORF">GCM10007857_31080</name>
</gene>
<dbReference type="RefSeq" id="WP_284266734.1">
    <property type="nucleotide sequence ID" value="NZ_BSOW01000010.1"/>
</dbReference>
<evidence type="ECO:0000313" key="2">
    <source>
        <dbReference type="Proteomes" id="UP001156905"/>
    </source>
</evidence>
<comment type="caution">
    <text evidence="1">The sequence shown here is derived from an EMBL/GenBank/DDBJ whole genome shotgun (WGS) entry which is preliminary data.</text>
</comment>
<dbReference type="Proteomes" id="UP001156905">
    <property type="component" value="Unassembled WGS sequence"/>
</dbReference>
<sequence>MRYELADYEWIAIKPMLTGDLPDVSNDFVKSVEPHAGEGRLLCMGLFFKFFVGPRRRKDWETIRRLSVRR</sequence>
<accession>A0ABQ6AW08</accession>
<evidence type="ECO:0000313" key="1">
    <source>
        <dbReference type="EMBL" id="GLR86397.1"/>
    </source>
</evidence>
<evidence type="ECO:0008006" key="3">
    <source>
        <dbReference type="Google" id="ProtNLM"/>
    </source>
</evidence>
<reference evidence="2" key="1">
    <citation type="journal article" date="2019" name="Int. J. Syst. Evol. Microbiol.">
        <title>The Global Catalogue of Microorganisms (GCM) 10K type strain sequencing project: providing services to taxonomists for standard genome sequencing and annotation.</title>
        <authorList>
            <consortium name="The Broad Institute Genomics Platform"/>
            <consortium name="The Broad Institute Genome Sequencing Center for Infectious Disease"/>
            <person name="Wu L."/>
            <person name="Ma J."/>
        </authorList>
    </citation>
    <scope>NUCLEOTIDE SEQUENCE [LARGE SCALE GENOMIC DNA]</scope>
    <source>
        <strain evidence="2">NBRC 102520</strain>
    </source>
</reference>
<name>A0ABQ6AW08_9BRAD</name>
<dbReference type="EMBL" id="BSOW01000010">
    <property type="protein sequence ID" value="GLR86397.1"/>
    <property type="molecule type" value="Genomic_DNA"/>
</dbReference>
<protein>
    <recommendedName>
        <fullName evidence="3">Transposase</fullName>
    </recommendedName>
</protein>
<organism evidence="1 2">
    <name type="scientific">Bradyrhizobium iriomotense</name>
    <dbReference type="NCBI Taxonomy" id="441950"/>
    <lineage>
        <taxon>Bacteria</taxon>
        <taxon>Pseudomonadati</taxon>
        <taxon>Pseudomonadota</taxon>
        <taxon>Alphaproteobacteria</taxon>
        <taxon>Hyphomicrobiales</taxon>
        <taxon>Nitrobacteraceae</taxon>
        <taxon>Bradyrhizobium</taxon>
    </lineage>
</organism>
<keyword evidence="2" id="KW-1185">Reference proteome</keyword>
<proteinExistence type="predicted"/>